<organism evidence="4 5">
    <name type="scientific">Paenibacillus allorhizoplanae</name>
    <dbReference type="NCBI Taxonomy" id="2905648"/>
    <lineage>
        <taxon>Bacteria</taxon>
        <taxon>Bacillati</taxon>
        <taxon>Bacillota</taxon>
        <taxon>Bacilli</taxon>
        <taxon>Bacillales</taxon>
        <taxon>Paenibacillaceae</taxon>
        <taxon>Paenibacillus</taxon>
    </lineage>
</organism>
<dbReference type="InterPro" id="IPR028082">
    <property type="entry name" value="Peripla_BP_I"/>
</dbReference>
<keyword evidence="2" id="KW-0732">Signal</keyword>
<dbReference type="InterPro" id="IPR050555">
    <property type="entry name" value="Bact_Solute-Bind_Prot2"/>
</dbReference>
<dbReference type="SUPFAM" id="SSF53822">
    <property type="entry name" value="Periplasmic binding protein-like I"/>
    <property type="match status" value="1"/>
</dbReference>
<dbReference type="CDD" id="cd19991">
    <property type="entry name" value="PBP1_ABC_xylose_binding"/>
    <property type="match status" value="1"/>
</dbReference>
<evidence type="ECO:0000259" key="3">
    <source>
        <dbReference type="Pfam" id="PF13407"/>
    </source>
</evidence>
<protein>
    <recommendedName>
        <fullName evidence="3">Periplasmic binding protein domain-containing protein</fullName>
    </recommendedName>
</protein>
<dbReference type="EMBL" id="CAKMMW010000002">
    <property type="protein sequence ID" value="CAH1196895.1"/>
    <property type="molecule type" value="Genomic_DNA"/>
</dbReference>
<gene>
    <name evidence="4" type="ORF">PAECIP111891_00990</name>
</gene>
<evidence type="ECO:0000256" key="1">
    <source>
        <dbReference type="ARBA" id="ARBA00004196"/>
    </source>
</evidence>
<dbReference type="PANTHER" id="PTHR30036:SF1">
    <property type="entry name" value="D-XYLOSE-BINDING PERIPLASMIC PROTEIN"/>
    <property type="match status" value="1"/>
</dbReference>
<dbReference type="InterPro" id="IPR013456">
    <property type="entry name" value="XylF"/>
</dbReference>
<dbReference type="Gene3D" id="3.40.50.2300">
    <property type="match status" value="2"/>
</dbReference>
<accession>A0ABN8G1J1</accession>
<dbReference type="InterPro" id="IPR025997">
    <property type="entry name" value="SBP_2_dom"/>
</dbReference>
<dbReference type="NCBIfam" id="TIGR02634">
    <property type="entry name" value="xylF"/>
    <property type="match status" value="1"/>
</dbReference>
<evidence type="ECO:0000313" key="5">
    <source>
        <dbReference type="Proteomes" id="UP000838821"/>
    </source>
</evidence>
<evidence type="ECO:0000313" key="4">
    <source>
        <dbReference type="EMBL" id="CAH1196895.1"/>
    </source>
</evidence>
<evidence type="ECO:0000256" key="2">
    <source>
        <dbReference type="ARBA" id="ARBA00022729"/>
    </source>
</evidence>
<dbReference type="PANTHER" id="PTHR30036">
    <property type="entry name" value="D-XYLOSE-BINDING PERIPLASMIC PROTEIN"/>
    <property type="match status" value="1"/>
</dbReference>
<dbReference type="Proteomes" id="UP000838821">
    <property type="component" value="Unassembled WGS sequence"/>
</dbReference>
<proteinExistence type="predicted"/>
<dbReference type="Pfam" id="PF13407">
    <property type="entry name" value="Peripla_BP_4"/>
    <property type="match status" value="1"/>
</dbReference>
<comment type="subcellular location">
    <subcellularLocation>
        <location evidence="1">Cell envelope</location>
    </subcellularLocation>
</comment>
<keyword evidence="5" id="KW-1185">Reference proteome</keyword>
<reference evidence="4" key="1">
    <citation type="submission" date="2022-01" db="EMBL/GenBank/DDBJ databases">
        <authorList>
            <person name="Criscuolo A."/>
        </authorList>
    </citation>
    <scope>NUCLEOTIDE SEQUENCE</scope>
    <source>
        <strain evidence="4">CIP111891</strain>
    </source>
</reference>
<feature type="domain" description="Periplasmic binding protein" evidence="3">
    <location>
        <begin position="79"/>
        <end position="332"/>
    </location>
</feature>
<sequence>MLTKLVSKESVKEGFALKHVRKSSEVVGITVIMAFVLSACSFIGTNSAPTDKASQQIESKPNPNRIIQNDNKVVVGLSIDTLLEERWQKDRDLFKAAVEKLGALIEVQAANGDDALQLAQAENLISRGVDVLVVVPHNAEVSAAIVEKAHKSGIKVISYDRLIVGSDVDLYISFDNEKAGELQAKAIVKKAPKGNYVLIEGADTDNNAHMFKKGQMNILKPLVEKGDITIVFDQATKEWKPANALANMERALIANQNRVDAVVAANDATAGGVIQALTAQQMAGRIPVSGQDAELAAAQRIVEGTQTMTVYKPIKKLAETAAELAVKMAKGENVHADKKVNNKKIDVPSILLEPIAVDQSNMDATIIADGFHLREDVYKNVNQRQMTK</sequence>
<dbReference type="RefSeq" id="WP_236285152.1">
    <property type="nucleotide sequence ID" value="NZ_CAKMMW010000002.1"/>
</dbReference>
<name>A0ABN8G1J1_9BACL</name>
<comment type="caution">
    <text evidence="4">The sequence shown here is derived from an EMBL/GenBank/DDBJ whole genome shotgun (WGS) entry which is preliminary data.</text>
</comment>